<keyword evidence="3" id="KW-0175">Coiled coil</keyword>
<evidence type="ECO:0000256" key="1">
    <source>
        <dbReference type="ARBA" id="ARBA00022737"/>
    </source>
</evidence>
<organism evidence="5 6">
    <name type="scientific">Paratrimastix pyriformis</name>
    <dbReference type="NCBI Taxonomy" id="342808"/>
    <lineage>
        <taxon>Eukaryota</taxon>
        <taxon>Metamonada</taxon>
        <taxon>Preaxostyla</taxon>
        <taxon>Paratrimastigidae</taxon>
        <taxon>Paratrimastix</taxon>
    </lineage>
</organism>
<evidence type="ECO:0000313" key="5">
    <source>
        <dbReference type="EMBL" id="KAJ4457239.1"/>
    </source>
</evidence>
<dbReference type="SMART" id="SM00054">
    <property type="entry name" value="EFh"/>
    <property type="match status" value="2"/>
</dbReference>
<dbReference type="InterPro" id="IPR050230">
    <property type="entry name" value="CALM/Myosin/TropC-like"/>
</dbReference>
<sequence length="319" mass="36207">MAQLEELQKLHTELTGCGIGVDPSLTQTTLTEVNKAWSRMNESAQRMEIQLNAEEDRHKRLDALLQTYREQALAARSWLLAHGTLATVTGKRLSWLRVLHEELEKALGDADHSMGSQMARLRDLSAQLQEQGVSLTGESHLEFSLLQSEWDKLVPQLKRRIEQVANDIAHRDSMRIQYKMAPEQVDELLDIFEYFDTDHNGTLDRGEVAQMMQALGERVRGEEFDRRFAEIDKDGSGTIDLNEFAELMRSRVRSIETPQQLLDFFFGLGTANQVTAERIIHVFGTVLTPAERSHLNSELRIRPNGAVDLNGLVSALCER</sequence>
<dbReference type="PROSITE" id="PS00018">
    <property type="entry name" value="EF_HAND_1"/>
    <property type="match status" value="2"/>
</dbReference>
<dbReference type="SUPFAM" id="SSF47473">
    <property type="entry name" value="EF-hand"/>
    <property type="match status" value="1"/>
</dbReference>
<gene>
    <name evidence="5" type="ORF">PAPYR_7308</name>
</gene>
<dbReference type="EMBL" id="JAPMOS010000051">
    <property type="protein sequence ID" value="KAJ4457239.1"/>
    <property type="molecule type" value="Genomic_DNA"/>
</dbReference>
<dbReference type="Pfam" id="PF13499">
    <property type="entry name" value="EF-hand_7"/>
    <property type="match status" value="1"/>
</dbReference>
<protein>
    <recommendedName>
        <fullName evidence="4">EF-hand domain-containing protein</fullName>
    </recommendedName>
</protein>
<keyword evidence="6" id="KW-1185">Reference proteome</keyword>
<evidence type="ECO:0000256" key="2">
    <source>
        <dbReference type="ARBA" id="ARBA00022837"/>
    </source>
</evidence>
<accession>A0ABQ8UDB0</accession>
<dbReference type="InterPro" id="IPR011992">
    <property type="entry name" value="EF-hand-dom_pair"/>
</dbReference>
<evidence type="ECO:0000259" key="4">
    <source>
        <dbReference type="PROSITE" id="PS50222"/>
    </source>
</evidence>
<dbReference type="Gene3D" id="1.10.238.10">
    <property type="entry name" value="EF-hand"/>
    <property type="match status" value="1"/>
</dbReference>
<keyword evidence="2" id="KW-0106">Calcium</keyword>
<feature type="coiled-coil region" evidence="3">
    <location>
        <begin position="44"/>
        <end position="71"/>
    </location>
</feature>
<evidence type="ECO:0000313" key="6">
    <source>
        <dbReference type="Proteomes" id="UP001141327"/>
    </source>
</evidence>
<dbReference type="PROSITE" id="PS50222">
    <property type="entry name" value="EF_HAND_2"/>
    <property type="match status" value="2"/>
</dbReference>
<dbReference type="CDD" id="cd00051">
    <property type="entry name" value="EFh"/>
    <property type="match status" value="1"/>
</dbReference>
<dbReference type="PANTHER" id="PTHR23048:SF0">
    <property type="entry name" value="CALMODULIN LIKE 3"/>
    <property type="match status" value="1"/>
</dbReference>
<keyword evidence="1" id="KW-0677">Repeat</keyword>
<dbReference type="PANTHER" id="PTHR23048">
    <property type="entry name" value="MYOSIN LIGHT CHAIN 1, 3"/>
    <property type="match status" value="1"/>
</dbReference>
<dbReference type="Proteomes" id="UP001141327">
    <property type="component" value="Unassembled WGS sequence"/>
</dbReference>
<comment type="caution">
    <text evidence="5">The sequence shown here is derived from an EMBL/GenBank/DDBJ whole genome shotgun (WGS) entry which is preliminary data.</text>
</comment>
<name>A0ABQ8UDB0_9EUKA</name>
<reference evidence="5" key="1">
    <citation type="journal article" date="2022" name="bioRxiv">
        <title>Genomics of Preaxostyla Flagellates Illuminates Evolutionary Transitions and the Path Towards Mitochondrial Loss.</title>
        <authorList>
            <person name="Novak L.V.F."/>
            <person name="Treitli S.C."/>
            <person name="Pyrih J."/>
            <person name="Halakuc P."/>
            <person name="Pipaliya S.V."/>
            <person name="Vacek V."/>
            <person name="Brzon O."/>
            <person name="Soukal P."/>
            <person name="Eme L."/>
            <person name="Dacks J.B."/>
            <person name="Karnkowska A."/>
            <person name="Elias M."/>
            <person name="Hampl V."/>
        </authorList>
    </citation>
    <scope>NUCLEOTIDE SEQUENCE</scope>
    <source>
        <strain evidence="5">RCP-MX</strain>
    </source>
</reference>
<evidence type="ECO:0000256" key="3">
    <source>
        <dbReference type="SAM" id="Coils"/>
    </source>
</evidence>
<feature type="domain" description="EF-hand" evidence="4">
    <location>
        <begin position="183"/>
        <end position="218"/>
    </location>
</feature>
<dbReference type="InterPro" id="IPR018247">
    <property type="entry name" value="EF_Hand_1_Ca_BS"/>
</dbReference>
<proteinExistence type="predicted"/>
<dbReference type="InterPro" id="IPR002048">
    <property type="entry name" value="EF_hand_dom"/>
</dbReference>
<dbReference type="Gene3D" id="1.20.58.60">
    <property type="match status" value="1"/>
</dbReference>
<feature type="domain" description="EF-hand" evidence="4">
    <location>
        <begin position="219"/>
        <end position="254"/>
    </location>
</feature>